<name>A0ABX0ITM4_9FLAO</name>
<dbReference type="RefSeq" id="WP_140961601.1">
    <property type="nucleotide sequence ID" value="NZ_VEVQ02000004.1"/>
</dbReference>
<organism evidence="1 2">
    <name type="scientific">Flavobacterium jejuense</name>
    <dbReference type="NCBI Taxonomy" id="1544455"/>
    <lineage>
        <taxon>Bacteria</taxon>
        <taxon>Pseudomonadati</taxon>
        <taxon>Bacteroidota</taxon>
        <taxon>Flavobacteriia</taxon>
        <taxon>Flavobacteriales</taxon>
        <taxon>Flavobacteriaceae</taxon>
        <taxon>Flavobacterium</taxon>
    </lineage>
</organism>
<sequence>MKLTIHGYSTALFATWYFIEELGILFDAGDGLTSGLLSKCGKIKNIFISHADRDHLTGLLQYNQLFSIHQPKIYYPKDAQSFPFLNQFFTNFDPHAKGTTWQAIDKNQTIDVKEKISVEAIENEHVVTKNGMIKSLSYKIWETKKKLKPEFTNLEPTQLRTLRQEKGDDFVLEELKMNILSYSGDTPVVDYKRYDHSKVLIHEATFLTKAETNTKAEKNNHSSLEEVMKMVSNCTIDQLILGHFSSRYHTEEIDLKIKELVKQFNIKIPVFRLPIGEVSKDILNGNPIN</sequence>
<proteinExistence type="predicted"/>
<dbReference type="PANTHER" id="PTHR46504:SF2">
    <property type="entry name" value="TRNASE Z TRZ1"/>
    <property type="match status" value="1"/>
</dbReference>
<reference evidence="1 2" key="2">
    <citation type="submission" date="2019-05" db="EMBL/GenBank/DDBJ databases">
        <authorList>
            <person name="Lianzixin W."/>
        </authorList>
    </citation>
    <scope>NUCLEOTIDE SEQUENCE [LARGE SCALE GENOMIC DNA]</scope>
    <source>
        <strain evidence="1 2">EC11</strain>
    </source>
</reference>
<comment type="caution">
    <text evidence="1">The sequence shown here is derived from an EMBL/GenBank/DDBJ whole genome shotgun (WGS) entry which is preliminary data.</text>
</comment>
<dbReference type="SUPFAM" id="SSF56281">
    <property type="entry name" value="Metallo-hydrolase/oxidoreductase"/>
    <property type="match status" value="1"/>
</dbReference>
<dbReference type="Gene3D" id="3.60.15.10">
    <property type="entry name" value="Ribonuclease Z/Hydroxyacylglutathione hydrolase-like"/>
    <property type="match status" value="1"/>
</dbReference>
<accession>A0ABX0ITM4</accession>
<reference evidence="1 2" key="3">
    <citation type="submission" date="2020-02" db="EMBL/GenBank/DDBJ databases">
        <title>Flavobacterium profundi sp. nov., isolated from a deep-sea seamount.</title>
        <authorList>
            <person name="Zhang D.-C."/>
        </authorList>
    </citation>
    <scope>NUCLEOTIDE SEQUENCE [LARGE SCALE GENOMIC DNA]</scope>
    <source>
        <strain evidence="1 2">EC11</strain>
    </source>
</reference>
<dbReference type="InterPro" id="IPR036866">
    <property type="entry name" value="RibonucZ/Hydroxyglut_hydro"/>
</dbReference>
<evidence type="ECO:0000313" key="1">
    <source>
        <dbReference type="EMBL" id="NHN25436.1"/>
    </source>
</evidence>
<keyword evidence="2" id="KW-1185">Reference proteome</keyword>
<protein>
    <submittedName>
        <fullName evidence="1">RNAse Z</fullName>
    </submittedName>
</protein>
<reference evidence="2" key="1">
    <citation type="submission" date="2019-05" db="EMBL/GenBank/DDBJ databases">
        <title>Flavobacterium profundi sp. nov., isolated from a deep-sea seamount.</title>
        <authorList>
            <person name="Zhang D.-C."/>
        </authorList>
    </citation>
    <scope>NUCLEOTIDE SEQUENCE [LARGE SCALE GENOMIC DNA]</scope>
    <source>
        <strain evidence="2">EC11</strain>
    </source>
</reference>
<dbReference type="Proteomes" id="UP000817854">
    <property type="component" value="Unassembled WGS sequence"/>
</dbReference>
<dbReference type="PANTHER" id="PTHR46504">
    <property type="entry name" value="TRNASE Z TRZ1"/>
    <property type="match status" value="1"/>
</dbReference>
<evidence type="ECO:0000313" key="2">
    <source>
        <dbReference type="Proteomes" id="UP000817854"/>
    </source>
</evidence>
<dbReference type="EMBL" id="VEVQ02000004">
    <property type="protein sequence ID" value="NHN25436.1"/>
    <property type="molecule type" value="Genomic_DNA"/>
</dbReference>
<gene>
    <name evidence="1" type="ORF">FIA58_007085</name>
</gene>